<keyword evidence="4 10" id="KW-1133">Transmembrane helix</keyword>
<keyword evidence="6 10" id="KW-0472">Membrane</keyword>
<evidence type="ECO:0000256" key="10">
    <source>
        <dbReference type="SAM" id="Phobius"/>
    </source>
</evidence>
<dbReference type="HOGENOM" id="CLU_042941_4_2_1"/>
<dbReference type="PANTHER" id="PTHR33365">
    <property type="entry name" value="YALI0B05434P"/>
    <property type="match status" value="1"/>
</dbReference>
<dbReference type="GeneID" id="4390434"/>
<keyword evidence="7" id="KW-0325">Glycoprotein</keyword>
<evidence type="ECO:0000256" key="9">
    <source>
        <dbReference type="SAM" id="MobiDB-lite"/>
    </source>
</evidence>
<dbReference type="VEuPathDB" id="FungiDB:CHGG_06034"/>
<evidence type="ECO:0000313" key="11">
    <source>
        <dbReference type="EMBL" id="EAQ89415.1"/>
    </source>
</evidence>
<evidence type="ECO:0000256" key="7">
    <source>
        <dbReference type="ARBA" id="ARBA00023180"/>
    </source>
</evidence>
<evidence type="ECO:0000256" key="1">
    <source>
        <dbReference type="ARBA" id="ARBA00004167"/>
    </source>
</evidence>
<comment type="similarity">
    <text evidence="8">Belongs to the ustYa family.</text>
</comment>
<evidence type="ECO:0000256" key="5">
    <source>
        <dbReference type="ARBA" id="ARBA00023026"/>
    </source>
</evidence>
<dbReference type="InterPro" id="IPR021765">
    <property type="entry name" value="UstYa-like"/>
</dbReference>
<evidence type="ECO:0000256" key="3">
    <source>
        <dbReference type="ARBA" id="ARBA00022692"/>
    </source>
</evidence>
<gene>
    <name evidence="11" type="ORF">CHGG_06034</name>
</gene>
<dbReference type="RefSeq" id="XP_001222129.1">
    <property type="nucleotide sequence ID" value="XM_001222128.1"/>
</dbReference>
<keyword evidence="12" id="KW-1185">Reference proteome</keyword>
<dbReference type="GO" id="GO:0016020">
    <property type="term" value="C:membrane"/>
    <property type="evidence" value="ECO:0007669"/>
    <property type="project" value="UniProtKB-SubCell"/>
</dbReference>
<organism evidence="11 12">
    <name type="scientific">Chaetomium globosum (strain ATCC 6205 / CBS 148.51 / DSM 1962 / NBRC 6347 / NRRL 1970)</name>
    <name type="common">Soil fungus</name>
    <dbReference type="NCBI Taxonomy" id="306901"/>
    <lineage>
        <taxon>Eukaryota</taxon>
        <taxon>Fungi</taxon>
        <taxon>Dikarya</taxon>
        <taxon>Ascomycota</taxon>
        <taxon>Pezizomycotina</taxon>
        <taxon>Sordariomycetes</taxon>
        <taxon>Sordariomycetidae</taxon>
        <taxon>Sordariales</taxon>
        <taxon>Chaetomiaceae</taxon>
        <taxon>Chaetomium</taxon>
    </lineage>
</organism>
<accession>Q2H5N1</accession>
<dbReference type="Proteomes" id="UP000001056">
    <property type="component" value="Unassembled WGS sequence"/>
</dbReference>
<dbReference type="InParanoid" id="Q2H5N1"/>
<evidence type="ECO:0008006" key="13">
    <source>
        <dbReference type="Google" id="ProtNLM"/>
    </source>
</evidence>
<keyword evidence="3 10" id="KW-0812">Transmembrane</keyword>
<evidence type="ECO:0000256" key="2">
    <source>
        <dbReference type="ARBA" id="ARBA00004685"/>
    </source>
</evidence>
<evidence type="ECO:0000313" key="12">
    <source>
        <dbReference type="Proteomes" id="UP000001056"/>
    </source>
</evidence>
<protein>
    <recommendedName>
        <fullName evidence="13">Tat pathway signal sequence</fullName>
    </recommendedName>
</protein>
<dbReference type="eggNOG" id="ENOG502STJM">
    <property type="taxonomic scope" value="Eukaryota"/>
</dbReference>
<dbReference type="AlphaFoldDB" id="Q2H5N1"/>
<dbReference type="OrthoDB" id="4562770at2759"/>
<sequence>MSNKITYEPVHSRDTTEDDEHDDLPLLALGQEKQGPRNGPYSTTCLLVTLVLVTAAATLVSGTAGFIWGRHIERDRAESDWFSPPGRIDHTFNYRWQFSARPSNNESQIWWNKVFPKGRGFIQHPEISPVPHGLAVFHQLHCLVRRPGKFAKLEYLHPLTSISNQDAIRHGYYSAVDGTEPIHFAKPGHIRHCIDYLRQSIMCNADTNLEPIDPDLDGVTGWGFPRKCRDIVRLISWAQKWRTHNQTGHH</sequence>
<proteinExistence type="inferred from homology"/>
<feature type="region of interest" description="Disordered" evidence="9">
    <location>
        <begin position="1"/>
        <end position="22"/>
    </location>
</feature>
<dbReference type="OMA" id="WMAYHIL"/>
<evidence type="ECO:0000256" key="4">
    <source>
        <dbReference type="ARBA" id="ARBA00022989"/>
    </source>
</evidence>
<comment type="subcellular location">
    <subcellularLocation>
        <location evidence="1">Membrane</location>
        <topology evidence="1">Single-pass membrane protein</topology>
    </subcellularLocation>
</comment>
<feature type="transmembrane region" description="Helical" evidence="10">
    <location>
        <begin position="46"/>
        <end position="68"/>
    </location>
</feature>
<name>Q2H5N1_CHAGB</name>
<dbReference type="Pfam" id="PF11807">
    <property type="entry name" value="UstYa"/>
    <property type="match status" value="1"/>
</dbReference>
<dbReference type="GO" id="GO:0043386">
    <property type="term" value="P:mycotoxin biosynthetic process"/>
    <property type="evidence" value="ECO:0007669"/>
    <property type="project" value="InterPro"/>
</dbReference>
<dbReference type="EMBL" id="CH408031">
    <property type="protein sequence ID" value="EAQ89415.1"/>
    <property type="molecule type" value="Genomic_DNA"/>
</dbReference>
<evidence type="ECO:0000256" key="6">
    <source>
        <dbReference type="ARBA" id="ARBA00023136"/>
    </source>
</evidence>
<dbReference type="PANTHER" id="PTHR33365:SF4">
    <property type="entry name" value="CYCLOCHLOROTINE BIOSYNTHESIS PROTEIN O"/>
    <property type="match status" value="1"/>
</dbReference>
<keyword evidence="5" id="KW-0843">Virulence</keyword>
<evidence type="ECO:0000256" key="8">
    <source>
        <dbReference type="ARBA" id="ARBA00035112"/>
    </source>
</evidence>
<comment type="pathway">
    <text evidence="2">Mycotoxin biosynthesis.</text>
</comment>
<reference evidence="12" key="1">
    <citation type="journal article" date="2015" name="Genome Announc.">
        <title>Draft genome sequence of the cellulolytic fungus Chaetomium globosum.</title>
        <authorList>
            <person name="Cuomo C.A."/>
            <person name="Untereiner W.A."/>
            <person name="Ma L.-J."/>
            <person name="Grabherr M."/>
            <person name="Birren B.W."/>
        </authorList>
    </citation>
    <scope>NUCLEOTIDE SEQUENCE [LARGE SCALE GENOMIC DNA]</scope>
    <source>
        <strain evidence="12">ATCC 6205 / CBS 148.51 / DSM 1962 / NBRC 6347 / NRRL 1970</strain>
    </source>
</reference>